<keyword evidence="3" id="KW-0210">Decarboxylase</keyword>
<comment type="similarity">
    <text evidence="2 7">Belongs to the group II decarboxylase family.</text>
</comment>
<dbReference type="GO" id="GO:0019752">
    <property type="term" value="P:carboxylic acid metabolic process"/>
    <property type="evidence" value="ECO:0007669"/>
    <property type="project" value="InterPro"/>
</dbReference>
<dbReference type="InterPro" id="IPR015422">
    <property type="entry name" value="PyrdxlP-dep_Trfase_small"/>
</dbReference>
<evidence type="ECO:0000313" key="8">
    <source>
        <dbReference type="EMBL" id="AGA77317.1"/>
    </source>
</evidence>
<evidence type="ECO:0000256" key="4">
    <source>
        <dbReference type="ARBA" id="ARBA00022898"/>
    </source>
</evidence>
<dbReference type="Gene3D" id="3.40.640.10">
    <property type="entry name" value="Type I PLP-dependent aspartate aminotransferase-like (Major domain)"/>
    <property type="match status" value="1"/>
</dbReference>
<name>L0FVH8_ECHVK</name>
<accession>L0FVH8</accession>
<dbReference type="GO" id="GO:0030170">
    <property type="term" value="F:pyridoxal phosphate binding"/>
    <property type="evidence" value="ECO:0007669"/>
    <property type="project" value="InterPro"/>
</dbReference>
<protein>
    <submittedName>
        <fullName evidence="8">PLP-dependent enzyme, glutamate decarboxylase</fullName>
    </submittedName>
</protein>
<dbReference type="STRING" id="926556.Echvi_1046"/>
<evidence type="ECO:0000256" key="6">
    <source>
        <dbReference type="PIRSR" id="PIRSR602129-50"/>
    </source>
</evidence>
<dbReference type="PROSITE" id="PS00392">
    <property type="entry name" value="DDC_GAD_HDC_YDC"/>
    <property type="match status" value="1"/>
</dbReference>
<dbReference type="SUPFAM" id="SSF53383">
    <property type="entry name" value="PLP-dependent transferases"/>
    <property type="match status" value="1"/>
</dbReference>
<evidence type="ECO:0000256" key="2">
    <source>
        <dbReference type="ARBA" id="ARBA00009533"/>
    </source>
</evidence>
<dbReference type="GO" id="GO:0016831">
    <property type="term" value="F:carboxy-lyase activity"/>
    <property type="evidence" value="ECO:0007669"/>
    <property type="project" value="UniProtKB-KW"/>
</dbReference>
<dbReference type="KEGG" id="evi:Echvi_1046"/>
<dbReference type="GO" id="GO:0005737">
    <property type="term" value="C:cytoplasm"/>
    <property type="evidence" value="ECO:0007669"/>
    <property type="project" value="TreeGrafter"/>
</dbReference>
<dbReference type="Pfam" id="PF00282">
    <property type="entry name" value="Pyridoxal_deC"/>
    <property type="match status" value="1"/>
</dbReference>
<dbReference type="PATRIC" id="fig|926556.3.peg.1089"/>
<dbReference type="PANTHER" id="PTHR11999:SF70">
    <property type="entry name" value="MIP05841P"/>
    <property type="match status" value="1"/>
</dbReference>
<dbReference type="PRINTS" id="PR00800">
    <property type="entry name" value="YHDCRBOXLASE"/>
</dbReference>
<dbReference type="InterPro" id="IPR021115">
    <property type="entry name" value="Pyridoxal-P_BS"/>
</dbReference>
<dbReference type="EMBL" id="CP003346">
    <property type="protein sequence ID" value="AGA77317.1"/>
    <property type="molecule type" value="Genomic_DNA"/>
</dbReference>
<dbReference type="HOGENOM" id="CLU_011856_3_1_10"/>
<proteinExistence type="inferred from homology"/>
<keyword evidence="5 7" id="KW-0456">Lyase</keyword>
<dbReference type="InterPro" id="IPR015424">
    <property type="entry name" value="PyrdxlP-dep_Trfase"/>
</dbReference>
<dbReference type="Gene3D" id="3.90.1150.10">
    <property type="entry name" value="Aspartate Aminotransferase, domain 1"/>
    <property type="match status" value="1"/>
</dbReference>
<dbReference type="InterPro" id="IPR002129">
    <property type="entry name" value="PyrdxlP-dep_de-COase"/>
</dbReference>
<gene>
    <name evidence="8" type="ordered locus">Echvi_1046</name>
</gene>
<dbReference type="Gene3D" id="1.20.1340.10">
    <property type="entry name" value="dopa decarboxylase, N-terminal domain"/>
    <property type="match status" value="1"/>
</dbReference>
<dbReference type="GO" id="GO:0006520">
    <property type="term" value="P:amino acid metabolic process"/>
    <property type="evidence" value="ECO:0007669"/>
    <property type="project" value="InterPro"/>
</dbReference>
<organism evidence="8 9">
    <name type="scientific">Echinicola vietnamensis (strain DSM 17526 / LMG 23754 / KMM 6221)</name>
    <dbReference type="NCBI Taxonomy" id="926556"/>
    <lineage>
        <taxon>Bacteria</taxon>
        <taxon>Pseudomonadati</taxon>
        <taxon>Bacteroidota</taxon>
        <taxon>Cytophagia</taxon>
        <taxon>Cytophagales</taxon>
        <taxon>Cyclobacteriaceae</taxon>
        <taxon>Echinicola</taxon>
    </lineage>
</organism>
<keyword evidence="4 6" id="KW-0663">Pyridoxal phosphate</keyword>
<evidence type="ECO:0000256" key="5">
    <source>
        <dbReference type="ARBA" id="ARBA00023239"/>
    </source>
</evidence>
<dbReference type="Proteomes" id="UP000010796">
    <property type="component" value="Chromosome"/>
</dbReference>
<evidence type="ECO:0000313" key="9">
    <source>
        <dbReference type="Proteomes" id="UP000010796"/>
    </source>
</evidence>
<evidence type="ECO:0000256" key="3">
    <source>
        <dbReference type="ARBA" id="ARBA00022793"/>
    </source>
</evidence>
<comment type="cofactor">
    <cofactor evidence="1 6 7">
        <name>pyridoxal 5'-phosphate</name>
        <dbReference type="ChEBI" id="CHEBI:597326"/>
    </cofactor>
</comment>
<evidence type="ECO:0000256" key="1">
    <source>
        <dbReference type="ARBA" id="ARBA00001933"/>
    </source>
</evidence>
<keyword evidence="9" id="KW-1185">Reference proteome</keyword>
<dbReference type="eggNOG" id="COG0076">
    <property type="taxonomic scope" value="Bacteria"/>
</dbReference>
<evidence type="ECO:0000256" key="7">
    <source>
        <dbReference type="RuleBase" id="RU000382"/>
    </source>
</evidence>
<dbReference type="InterPro" id="IPR015421">
    <property type="entry name" value="PyrdxlP-dep_Trfase_major"/>
</dbReference>
<dbReference type="AlphaFoldDB" id="L0FVH8"/>
<dbReference type="InterPro" id="IPR010977">
    <property type="entry name" value="Aromatic_deC"/>
</dbReference>
<dbReference type="PANTHER" id="PTHR11999">
    <property type="entry name" value="GROUP II PYRIDOXAL-5-PHOSPHATE DECARBOXYLASE"/>
    <property type="match status" value="1"/>
</dbReference>
<reference evidence="9" key="1">
    <citation type="submission" date="2012-02" db="EMBL/GenBank/DDBJ databases">
        <title>The complete genome of Echinicola vietnamensis DSM 17526.</title>
        <authorList>
            <person name="Lucas S."/>
            <person name="Copeland A."/>
            <person name="Lapidus A."/>
            <person name="Glavina del Rio T."/>
            <person name="Dalin E."/>
            <person name="Tice H."/>
            <person name="Bruce D."/>
            <person name="Goodwin L."/>
            <person name="Pitluck S."/>
            <person name="Peters L."/>
            <person name="Ovchinnikova G."/>
            <person name="Teshima H."/>
            <person name="Kyrpides N."/>
            <person name="Mavromatis K."/>
            <person name="Ivanova N."/>
            <person name="Brettin T."/>
            <person name="Detter J.C."/>
            <person name="Han C."/>
            <person name="Larimer F."/>
            <person name="Land M."/>
            <person name="Hauser L."/>
            <person name="Markowitz V."/>
            <person name="Cheng J.-F."/>
            <person name="Hugenholtz P."/>
            <person name="Woyke T."/>
            <person name="Wu D."/>
            <person name="Brambilla E."/>
            <person name="Klenk H.-P."/>
            <person name="Eisen J.A."/>
        </authorList>
    </citation>
    <scope>NUCLEOTIDE SEQUENCE [LARGE SCALE GENOMIC DNA]</scope>
    <source>
        <strain evidence="9">DSM 17526 / LMG 23754 / KMM 6221</strain>
    </source>
</reference>
<sequence length="477" mass="54177">MIMDKQEFRKRAHQVVDWMADYMEQKAHYRVTPEVQPGDIFGQLPNQAPEQPESFDDIFEDFKEVILPGMTHWQHPAFFGYFPANNSEPSILAEMLMSTLGAQCMSWLTSPAATELEEKVINWLRDAKGLDASWKGVIQDTASTATLCALLAARERASGFSINAEGFSGQENYRVYSSEHAHSSVDKATRIAGLGLANLVKIPVDEDFKMLPEALEEAILADLENGFTPICVVSALGTTSSGAIDPIEAIGKIAHRHSLWHHIDAAYAGTALLLPEFRWMIKGHELADSYVFNPHKWMFTNFDCSVLFIKNAEAFIHTFSMTPEYLKTTQDDHVHNYRDWGIQLGRRFRALKLWMVIRSFGLEGIREKLRHHLALTKMAKKRVEIEDNLIIEAPTDLNVICFRFVEKSLSTTVLNALNQAWLQRVNQTGRVFFTHTVLDGKYVIRWVIGQTDVLQEHIDLAWTVLMEELEKVKAALL</sequence>
<feature type="modified residue" description="N6-(pyridoxal phosphate)lysine" evidence="6">
    <location>
        <position position="296"/>
    </location>
</feature>